<organism evidence="7 8">
    <name type="scientific">Candidatus Magasanikbacteria bacterium GW2011_GWA2_56_11</name>
    <dbReference type="NCBI Taxonomy" id="1619044"/>
    <lineage>
        <taxon>Bacteria</taxon>
        <taxon>Candidatus Magasanikiibacteriota</taxon>
    </lineage>
</organism>
<reference evidence="7 8" key="1">
    <citation type="journal article" date="2015" name="Nature">
        <title>rRNA introns, odd ribosomes, and small enigmatic genomes across a large radiation of phyla.</title>
        <authorList>
            <person name="Brown C.T."/>
            <person name="Hug L.A."/>
            <person name="Thomas B.C."/>
            <person name="Sharon I."/>
            <person name="Castelle C.J."/>
            <person name="Singh A."/>
            <person name="Wilkins M.J."/>
            <person name="Williams K.H."/>
            <person name="Banfield J.F."/>
        </authorList>
    </citation>
    <scope>NUCLEOTIDE SEQUENCE [LARGE SCALE GENOMIC DNA]</scope>
</reference>
<feature type="transmembrane region" description="Helical" evidence="5">
    <location>
        <begin position="20"/>
        <end position="39"/>
    </location>
</feature>
<dbReference type="InterPro" id="IPR007016">
    <property type="entry name" value="O-antigen_ligase-rel_domated"/>
</dbReference>
<comment type="subcellular location">
    <subcellularLocation>
        <location evidence="1">Membrane</location>
        <topology evidence="1">Multi-pass membrane protein</topology>
    </subcellularLocation>
</comment>
<evidence type="ECO:0000256" key="3">
    <source>
        <dbReference type="ARBA" id="ARBA00022989"/>
    </source>
</evidence>
<accession>A0A0G1YEE0</accession>
<dbReference type="EMBL" id="LCRX01000013">
    <property type="protein sequence ID" value="KKW41853.1"/>
    <property type="molecule type" value="Genomic_DNA"/>
</dbReference>
<evidence type="ECO:0000313" key="8">
    <source>
        <dbReference type="Proteomes" id="UP000033870"/>
    </source>
</evidence>
<dbReference type="STRING" id="1619044.UY92_C0013G0052"/>
<dbReference type="GO" id="GO:0016020">
    <property type="term" value="C:membrane"/>
    <property type="evidence" value="ECO:0007669"/>
    <property type="project" value="UniProtKB-SubCell"/>
</dbReference>
<evidence type="ECO:0000256" key="2">
    <source>
        <dbReference type="ARBA" id="ARBA00022692"/>
    </source>
</evidence>
<dbReference type="InterPro" id="IPR051533">
    <property type="entry name" value="WaaL-like"/>
</dbReference>
<name>A0A0G1YEE0_9BACT</name>
<evidence type="ECO:0000256" key="5">
    <source>
        <dbReference type="SAM" id="Phobius"/>
    </source>
</evidence>
<feature type="transmembrane region" description="Helical" evidence="5">
    <location>
        <begin position="235"/>
        <end position="254"/>
    </location>
</feature>
<evidence type="ECO:0000256" key="1">
    <source>
        <dbReference type="ARBA" id="ARBA00004141"/>
    </source>
</evidence>
<evidence type="ECO:0000256" key="4">
    <source>
        <dbReference type="ARBA" id="ARBA00023136"/>
    </source>
</evidence>
<feature type="transmembrane region" description="Helical" evidence="5">
    <location>
        <begin position="200"/>
        <end position="223"/>
    </location>
</feature>
<feature type="transmembrane region" description="Helical" evidence="5">
    <location>
        <begin position="46"/>
        <end position="64"/>
    </location>
</feature>
<evidence type="ECO:0000259" key="6">
    <source>
        <dbReference type="Pfam" id="PF04932"/>
    </source>
</evidence>
<dbReference type="PANTHER" id="PTHR37422">
    <property type="entry name" value="TEICHURONIC ACID BIOSYNTHESIS PROTEIN TUAE"/>
    <property type="match status" value="1"/>
</dbReference>
<dbReference type="Pfam" id="PF04932">
    <property type="entry name" value="Wzy_C"/>
    <property type="match status" value="1"/>
</dbReference>
<feature type="domain" description="O-antigen ligase-related" evidence="6">
    <location>
        <begin position="53"/>
        <end position="211"/>
    </location>
</feature>
<dbReference type="Gene3D" id="1.25.40.10">
    <property type="entry name" value="Tetratricopeptide repeat domain"/>
    <property type="match status" value="1"/>
</dbReference>
<keyword evidence="4 5" id="KW-0472">Membrane</keyword>
<proteinExistence type="predicted"/>
<feature type="transmembrane region" description="Helical" evidence="5">
    <location>
        <begin position="288"/>
        <end position="306"/>
    </location>
</feature>
<dbReference type="SUPFAM" id="SSF48452">
    <property type="entry name" value="TPR-like"/>
    <property type="match status" value="1"/>
</dbReference>
<dbReference type="Proteomes" id="UP000033870">
    <property type="component" value="Unassembled WGS sequence"/>
</dbReference>
<evidence type="ECO:0000313" key="7">
    <source>
        <dbReference type="EMBL" id="KKW41853.1"/>
    </source>
</evidence>
<keyword evidence="3 5" id="KW-1133">Transmembrane helix</keyword>
<protein>
    <recommendedName>
        <fullName evidence="6">O-antigen ligase-related domain-containing protein</fullName>
    </recommendedName>
</protein>
<feature type="transmembrane region" description="Helical" evidence="5">
    <location>
        <begin position="94"/>
        <end position="115"/>
    </location>
</feature>
<dbReference type="InterPro" id="IPR011990">
    <property type="entry name" value="TPR-like_helical_dom_sf"/>
</dbReference>
<dbReference type="AlphaFoldDB" id="A0A0G1YEE0"/>
<keyword evidence="2 5" id="KW-0812">Transmembrane</keyword>
<feature type="transmembrane region" description="Helical" evidence="5">
    <location>
        <begin position="70"/>
        <end position="87"/>
    </location>
</feature>
<comment type="caution">
    <text evidence="7">The sequence shown here is derived from an EMBL/GenBank/DDBJ whole genome shotgun (WGS) entry which is preliminary data.</text>
</comment>
<sequence length="523" mass="58064">MLIISSPRGSGRVSGTLGNPIYYSGYGLFLSALGYLALWSEKRRGWKIYALLSALLGVVGVFLGETRGTMLGLAVGVVALFTTYVLAARDNRRLRRFVVGLGASALLLAGILFVFRQTPVVQKVPALSRLLNTSLTDATAGTRFMAWSIAVEAWQDKPIFGWGPNNYFYAFNAYYRPEFLLQGWRETWFDNAHNIVMNTLAVQGIVGVGAYLALFAAAFWLLIAGYHRGRFNIHWLAAGVAFLCGHFIHNFFVFENPTSYLYFFWFLAWINAQAYPPEPLAVGVSRRFPAVAGVAVFIAAALVIFTTNINVARANRATLTAVSLLRAYPAKALEAYDKALAYGSPHIDDIRGDFSRYASDFLISIREIDRLPEGQRMAAVIDSALSSNRQLHPLDIRVHLQQIGWLQFLGVTRGDAQLLSEAEKISYEAIALSPRRQQLKYQLATLKLNLRKFSEAEAVMQEVINDEPRVGESWWRLAVIYKEIGQPEAAEAVIREAEAKGVVFDQGSRDIIESSLGLTTTAP</sequence>
<gene>
    <name evidence="7" type="ORF">UY92_C0013G0052</name>
</gene>
<dbReference type="PANTHER" id="PTHR37422:SF23">
    <property type="entry name" value="TEICHURONIC ACID BIOSYNTHESIS PROTEIN TUAE"/>
    <property type="match status" value="1"/>
</dbReference>